<evidence type="ECO:0000313" key="7">
    <source>
        <dbReference type="Proteomes" id="UP000649799"/>
    </source>
</evidence>
<accession>A0ABX0HE48</accession>
<organism evidence="6 7">
    <name type="scientific">Cyclobacterium plantarum</name>
    <dbReference type="NCBI Taxonomy" id="2716263"/>
    <lineage>
        <taxon>Bacteria</taxon>
        <taxon>Pseudomonadati</taxon>
        <taxon>Bacteroidota</taxon>
        <taxon>Cytophagia</taxon>
        <taxon>Cytophagales</taxon>
        <taxon>Cyclobacteriaceae</taxon>
        <taxon>Cyclobacterium</taxon>
    </lineage>
</organism>
<dbReference type="NCBIfam" id="NF040941">
    <property type="entry name" value="GGGWT_bact"/>
    <property type="match status" value="1"/>
</dbReference>
<feature type="chain" id="PRO_5046638996" description="Fibrinogen C-terminal domain-containing protein" evidence="5">
    <location>
        <begin position="20"/>
        <end position="355"/>
    </location>
</feature>
<dbReference type="PANTHER" id="PTHR16146">
    <property type="entry name" value="INTELECTIN"/>
    <property type="match status" value="1"/>
</dbReference>
<keyword evidence="4" id="KW-1015">Disulfide bond</keyword>
<evidence type="ECO:0008006" key="8">
    <source>
        <dbReference type="Google" id="ProtNLM"/>
    </source>
</evidence>
<dbReference type="Proteomes" id="UP000649799">
    <property type="component" value="Unassembled WGS sequence"/>
</dbReference>
<evidence type="ECO:0000256" key="2">
    <source>
        <dbReference type="ARBA" id="ARBA00022734"/>
    </source>
</evidence>
<dbReference type="InterPro" id="IPR036056">
    <property type="entry name" value="Fibrinogen-like_C"/>
</dbReference>
<sequence>MKKVILFFSIFSLVSGAVAQTFNPEFGDFNPLIKNTFEDSFEISPPSSDSEGEFSFTSSNALVATVSGFTVQIINPGETTITATQAAAGDFFSGSISTTLTVDHILVTNSFGETVDSGNSYVDANGRRGGSLGLSFYGEKKRIRFNDGLSMETASTSAYQIKQDYPESEDGYYWIAHPTINGGEPFRIYADMTTDGGGWTLIMCNVGYSGWTFSNAILRNQNSASLSANYSIIAWADAIKRSAVGFQYMLEASSRNRWGGIFTANQEYTFVKTNNSQTDITRNIRFDNYRYSLAEHNSLQPRMPWRSTHNNAFITTDDGTGNWWGTLVTSHSNWRTAPWMSSENPTPAVIWYWVR</sequence>
<dbReference type="EMBL" id="JAANYN010000008">
    <property type="protein sequence ID" value="NHE58608.1"/>
    <property type="molecule type" value="Genomic_DNA"/>
</dbReference>
<keyword evidence="3" id="KW-0106">Calcium</keyword>
<keyword evidence="7" id="KW-1185">Reference proteome</keyword>
<dbReference type="SUPFAM" id="SSF56496">
    <property type="entry name" value="Fibrinogen C-terminal domain-like"/>
    <property type="match status" value="1"/>
</dbReference>
<dbReference type="Gene3D" id="2.60.40.1080">
    <property type="match status" value="1"/>
</dbReference>
<dbReference type="SUPFAM" id="SSF49373">
    <property type="entry name" value="Invasin/intimin cell-adhesion fragments"/>
    <property type="match status" value="1"/>
</dbReference>
<dbReference type="Gene3D" id="3.90.215.10">
    <property type="entry name" value="Gamma Fibrinogen, chain A, domain 1"/>
    <property type="match status" value="1"/>
</dbReference>
<name>A0ABX0HE48_9BACT</name>
<dbReference type="PANTHER" id="PTHR16146:SF46">
    <property type="entry name" value="INTELECTIN-1A-RELATED"/>
    <property type="match status" value="1"/>
</dbReference>
<gene>
    <name evidence="6" type="ORF">G9Q97_17500</name>
</gene>
<evidence type="ECO:0000256" key="5">
    <source>
        <dbReference type="SAM" id="SignalP"/>
    </source>
</evidence>
<proteinExistence type="predicted"/>
<keyword evidence="1" id="KW-0479">Metal-binding</keyword>
<keyword evidence="2" id="KW-0430">Lectin</keyword>
<evidence type="ECO:0000256" key="4">
    <source>
        <dbReference type="ARBA" id="ARBA00023157"/>
    </source>
</evidence>
<dbReference type="InterPro" id="IPR008964">
    <property type="entry name" value="Invasin/intimin_cell_adhesion"/>
</dbReference>
<feature type="signal peptide" evidence="5">
    <location>
        <begin position="1"/>
        <end position="19"/>
    </location>
</feature>
<evidence type="ECO:0000256" key="1">
    <source>
        <dbReference type="ARBA" id="ARBA00022723"/>
    </source>
</evidence>
<evidence type="ECO:0000313" key="6">
    <source>
        <dbReference type="EMBL" id="NHE58608.1"/>
    </source>
</evidence>
<dbReference type="InterPro" id="IPR014716">
    <property type="entry name" value="Fibrinogen_a/b/g_C_1"/>
</dbReference>
<comment type="caution">
    <text evidence="6">The sequence shown here is derived from an EMBL/GenBank/DDBJ whole genome shotgun (WGS) entry which is preliminary data.</text>
</comment>
<protein>
    <recommendedName>
        <fullName evidence="8">Fibrinogen C-terminal domain-containing protein</fullName>
    </recommendedName>
</protein>
<reference evidence="6 7" key="1">
    <citation type="submission" date="2020-03" db="EMBL/GenBank/DDBJ databases">
        <title>Cyclobacterium plantarum sp. nov., a marine bacterium isolated from a coastal-marine wetland.</title>
        <authorList>
            <person name="Sanchez-Porro C."/>
            <person name="Ventosa A."/>
            <person name="Amoozegar M."/>
        </authorList>
    </citation>
    <scope>NUCLEOTIDE SEQUENCE [LARGE SCALE GENOMIC DNA]</scope>
    <source>
        <strain evidence="6 7">GBPx2</strain>
    </source>
</reference>
<evidence type="ECO:0000256" key="3">
    <source>
        <dbReference type="ARBA" id="ARBA00022837"/>
    </source>
</evidence>
<dbReference type="RefSeq" id="WP_166149161.1">
    <property type="nucleotide sequence ID" value="NZ_JAANYN010000008.1"/>
</dbReference>
<keyword evidence="5" id="KW-0732">Signal</keyword>